<dbReference type="Pfam" id="PF03765">
    <property type="entry name" value="CRAL_TRIO_N"/>
    <property type="match status" value="1"/>
</dbReference>
<dbReference type="KEGG" id="cam:101513836"/>
<keyword evidence="5" id="KW-0333">Golgi apparatus</keyword>
<evidence type="ECO:0000256" key="2">
    <source>
        <dbReference type="ARBA" id="ARBA00004395"/>
    </source>
</evidence>
<reference evidence="10" key="1">
    <citation type="journal article" date="2013" name="Nat. Biotechnol.">
        <title>Draft genome sequence of chickpea (Cicer arietinum) provides a resource for trait improvement.</title>
        <authorList>
            <person name="Varshney R.K."/>
            <person name="Song C."/>
            <person name="Saxena R.K."/>
            <person name="Azam S."/>
            <person name="Yu S."/>
            <person name="Sharpe A.G."/>
            <person name="Cannon S."/>
            <person name="Baek J."/>
            <person name="Rosen B.D."/>
            <person name="Tar'an B."/>
            <person name="Millan T."/>
            <person name="Zhang X."/>
            <person name="Ramsay L.D."/>
            <person name="Iwata A."/>
            <person name="Wang Y."/>
            <person name="Nelson W."/>
            <person name="Farmer A.D."/>
            <person name="Gaur P.M."/>
            <person name="Soderlund C."/>
            <person name="Penmetsa R.V."/>
            <person name="Xu C."/>
            <person name="Bharti A.K."/>
            <person name="He W."/>
            <person name="Winter P."/>
            <person name="Zhao S."/>
            <person name="Hane J.K."/>
            <person name="Carrasquilla-Garcia N."/>
            <person name="Condie J.A."/>
            <person name="Upadhyaya H.D."/>
            <person name="Luo M.C."/>
            <person name="Thudi M."/>
            <person name="Gowda C.L."/>
            <person name="Singh N.P."/>
            <person name="Lichtenzveig J."/>
            <person name="Gali K.K."/>
            <person name="Rubio J."/>
            <person name="Nadarajan N."/>
            <person name="Dolezel J."/>
            <person name="Bansal K.C."/>
            <person name="Xu X."/>
            <person name="Edwards D."/>
            <person name="Zhang G."/>
            <person name="Kahl G."/>
            <person name="Gil J."/>
            <person name="Singh K.B."/>
            <person name="Datta S.K."/>
            <person name="Jackson S.A."/>
            <person name="Wang J."/>
            <person name="Cook D.R."/>
        </authorList>
    </citation>
    <scope>NUCLEOTIDE SEQUENCE [LARGE SCALE GENOMIC DNA]</scope>
    <source>
        <strain evidence="10">cv. CDC Frontier</strain>
    </source>
</reference>
<evidence type="ECO:0000259" key="9">
    <source>
        <dbReference type="PROSITE" id="PS50191"/>
    </source>
</evidence>
<evidence type="ECO:0000256" key="3">
    <source>
        <dbReference type="ARBA" id="ARBA00022448"/>
    </source>
</evidence>
<dbReference type="GO" id="GO:0015031">
    <property type="term" value="P:protein transport"/>
    <property type="evidence" value="ECO:0007669"/>
    <property type="project" value="UniProtKB-KW"/>
</dbReference>
<dbReference type="PRINTS" id="PR00180">
    <property type="entry name" value="CRETINALDHBP"/>
</dbReference>
<dbReference type="PaxDb" id="3827-XP_004507471.1"/>
<keyword evidence="8" id="KW-1133">Transmembrane helix</keyword>
<keyword evidence="8" id="KW-0472">Membrane</keyword>
<keyword evidence="6" id="KW-0175">Coiled coil</keyword>
<dbReference type="InterPro" id="IPR051026">
    <property type="entry name" value="PI/PC_transfer"/>
</dbReference>
<accession>A0A1S2YNF4</accession>
<comment type="subcellular location">
    <subcellularLocation>
        <location evidence="1">Cell membrane</location>
        <topology evidence="1">Peripheral membrane protein</topology>
    </subcellularLocation>
    <subcellularLocation>
        <location evidence="2">Golgi apparatus membrane</location>
        <topology evidence="2">Peripheral membrane protein</topology>
    </subcellularLocation>
</comment>
<evidence type="ECO:0000256" key="5">
    <source>
        <dbReference type="ARBA" id="ARBA00023034"/>
    </source>
</evidence>
<dbReference type="AlphaFoldDB" id="A0A1S2YNF4"/>
<comment type="similarity">
    <text evidence="7">Belongs to the SFH family.</text>
</comment>
<dbReference type="PANTHER" id="PTHR45657">
    <property type="entry name" value="CRAL-TRIO DOMAIN-CONTAINING PROTEIN YKL091C-RELATED"/>
    <property type="match status" value="1"/>
</dbReference>
<organism evidence="10 11">
    <name type="scientific">Cicer arietinum</name>
    <name type="common">Chickpea</name>
    <name type="synonym">Garbanzo</name>
    <dbReference type="NCBI Taxonomy" id="3827"/>
    <lineage>
        <taxon>Eukaryota</taxon>
        <taxon>Viridiplantae</taxon>
        <taxon>Streptophyta</taxon>
        <taxon>Embryophyta</taxon>
        <taxon>Tracheophyta</taxon>
        <taxon>Spermatophyta</taxon>
        <taxon>Magnoliopsida</taxon>
        <taxon>eudicotyledons</taxon>
        <taxon>Gunneridae</taxon>
        <taxon>Pentapetalae</taxon>
        <taxon>rosids</taxon>
        <taxon>fabids</taxon>
        <taxon>Fabales</taxon>
        <taxon>Fabaceae</taxon>
        <taxon>Papilionoideae</taxon>
        <taxon>50 kb inversion clade</taxon>
        <taxon>NPAAA clade</taxon>
        <taxon>Hologalegina</taxon>
        <taxon>IRL clade</taxon>
        <taxon>Cicereae</taxon>
        <taxon>Cicer</taxon>
    </lineage>
</organism>
<dbReference type="GeneID" id="101513836"/>
<keyword evidence="10" id="KW-1185">Reference proteome</keyword>
<dbReference type="RefSeq" id="XP_004507471.1">
    <property type="nucleotide sequence ID" value="XM_004507414.3"/>
</dbReference>
<evidence type="ECO:0000256" key="7">
    <source>
        <dbReference type="ARBA" id="ARBA00038020"/>
    </source>
</evidence>
<dbReference type="InterPro" id="IPR036865">
    <property type="entry name" value="CRAL-TRIO_dom_sf"/>
</dbReference>
<feature type="transmembrane region" description="Helical" evidence="8">
    <location>
        <begin position="431"/>
        <end position="450"/>
    </location>
</feature>
<sequence>MCDTTFGTITIDQPHKGIEIEYLEEEKKTGLESLKKVARSASSKFKHSMKKGRRHSRVMSVVDDYEIDTEELQVVDSFRQALILEELLPSKHDDHHMMLRFLRARKYDIEKTKQMWADMIQWRREFGVETIMEDFEFKEIDEVLKYYPQGTHGVDKDGRPVYIERLGMVDSNKLMQVTTMDRYLKYHVREFEKTFNVKMPACSIAANKHIDQSTTILDVQGLGLRSMNKAARDLLQRLQKIDGDNYPESLNRMFIINAGSGFRMLWNTVKSFLDPKTTSKIHVLGNKYQSKLLEIIDASELPEFLGGTCTCADKGGCMLSDKGPWNDPKILKMVQNGEAKYRSKPFFRIEEKTIIEDVTACQKNCDSFNNEYALEEACHAIAKVAKQCNVYQFDTVVPMNEKTWKEAIQSDKKALSEGCLGDDVCETSNGIGNQFIGGIMSIVLGIITFIRMSRNMPNKMTEVGDNSVYYNGDMMKVPVISIDDHMVMMKRIADLEEKVNTLSIRPSMPLEKEELLNSALNRVATLEQELAMTKKALDGALVRQAELQSYIDKKKNKKKLFCR</sequence>
<keyword evidence="4" id="KW-0653">Protein transport</keyword>
<keyword evidence="3" id="KW-0813">Transport</keyword>
<evidence type="ECO:0000256" key="4">
    <source>
        <dbReference type="ARBA" id="ARBA00022927"/>
    </source>
</evidence>
<dbReference type="PANTHER" id="PTHR45657:SF29">
    <property type="entry name" value="PHOSPHATIDYLINOSITOL_PHOSPHATIDYLCHOLINE TRANSFER PROTEIN SFH12"/>
    <property type="match status" value="1"/>
</dbReference>
<dbReference type="SMART" id="SM01100">
    <property type="entry name" value="CRAL_TRIO_N"/>
    <property type="match status" value="1"/>
</dbReference>
<dbReference type="GO" id="GO:0000139">
    <property type="term" value="C:Golgi membrane"/>
    <property type="evidence" value="ECO:0007669"/>
    <property type="project" value="UniProtKB-SubCell"/>
</dbReference>
<feature type="domain" description="CRAL-TRIO" evidence="9">
    <location>
        <begin position="139"/>
        <end position="313"/>
    </location>
</feature>
<keyword evidence="8" id="KW-0812">Transmembrane</keyword>
<dbReference type="Proteomes" id="UP000087171">
    <property type="component" value="Chromosome Ca6"/>
</dbReference>
<evidence type="ECO:0000256" key="6">
    <source>
        <dbReference type="ARBA" id="ARBA00023054"/>
    </source>
</evidence>
<dbReference type="OrthoDB" id="1434354at2759"/>
<evidence type="ECO:0000313" key="10">
    <source>
        <dbReference type="Proteomes" id="UP000087171"/>
    </source>
</evidence>
<dbReference type="InterPro" id="IPR001251">
    <property type="entry name" value="CRAL-TRIO_dom"/>
</dbReference>
<evidence type="ECO:0000256" key="1">
    <source>
        <dbReference type="ARBA" id="ARBA00004202"/>
    </source>
</evidence>
<dbReference type="SUPFAM" id="SSF52087">
    <property type="entry name" value="CRAL/TRIO domain"/>
    <property type="match status" value="1"/>
</dbReference>
<dbReference type="Pfam" id="PF00650">
    <property type="entry name" value="CRAL_TRIO"/>
    <property type="match status" value="1"/>
</dbReference>
<name>A0A1S2YNF4_CICAR</name>
<dbReference type="Gene3D" id="1.10.8.20">
    <property type="entry name" value="N-terminal domain of phosphatidylinositol transfer protein sec14p"/>
    <property type="match status" value="1"/>
</dbReference>
<dbReference type="FunFam" id="3.40.525.10:FF:000011">
    <property type="entry name" value="SEC14 cytosolic factor"/>
    <property type="match status" value="1"/>
</dbReference>
<evidence type="ECO:0000256" key="8">
    <source>
        <dbReference type="SAM" id="Phobius"/>
    </source>
</evidence>
<dbReference type="SMART" id="SM00516">
    <property type="entry name" value="SEC14"/>
    <property type="match status" value="1"/>
</dbReference>
<dbReference type="eggNOG" id="KOG1471">
    <property type="taxonomic scope" value="Eukaryota"/>
</dbReference>
<dbReference type="CDD" id="cd00170">
    <property type="entry name" value="SEC14"/>
    <property type="match status" value="1"/>
</dbReference>
<reference evidence="11" key="2">
    <citation type="submission" date="2025-08" db="UniProtKB">
        <authorList>
            <consortium name="RefSeq"/>
        </authorList>
    </citation>
    <scope>IDENTIFICATION</scope>
    <source>
        <tissue evidence="11">Etiolated seedlings</tissue>
    </source>
</reference>
<protein>
    <submittedName>
        <fullName evidence="11">Phosphatidylinositol/phosphatidylcholine transfer protein SFH3</fullName>
    </submittedName>
</protein>
<dbReference type="InterPro" id="IPR011074">
    <property type="entry name" value="CRAL/TRIO_N_dom"/>
</dbReference>
<dbReference type="InterPro" id="IPR036273">
    <property type="entry name" value="CRAL/TRIO_N_dom_sf"/>
</dbReference>
<evidence type="ECO:0000313" key="11">
    <source>
        <dbReference type="RefSeq" id="XP_004507471.1"/>
    </source>
</evidence>
<gene>
    <name evidence="11" type="primary">LOC101513836</name>
</gene>
<dbReference type="PROSITE" id="PS50191">
    <property type="entry name" value="CRAL_TRIO"/>
    <property type="match status" value="1"/>
</dbReference>
<dbReference type="Gene3D" id="3.40.525.10">
    <property type="entry name" value="CRAL-TRIO lipid binding domain"/>
    <property type="match status" value="1"/>
</dbReference>
<dbReference type="SUPFAM" id="SSF46938">
    <property type="entry name" value="CRAL/TRIO N-terminal domain"/>
    <property type="match status" value="1"/>
</dbReference>
<dbReference type="GO" id="GO:0005886">
    <property type="term" value="C:plasma membrane"/>
    <property type="evidence" value="ECO:0007669"/>
    <property type="project" value="UniProtKB-SubCell"/>
</dbReference>
<proteinExistence type="inferred from homology"/>